<dbReference type="PROSITE" id="PS50994">
    <property type="entry name" value="INTEGRASE"/>
    <property type="match status" value="1"/>
</dbReference>
<name>A0AAD9UZR0_ACRCE</name>
<dbReference type="SUPFAM" id="SSF53098">
    <property type="entry name" value="Ribonuclease H-like"/>
    <property type="match status" value="1"/>
</dbReference>
<reference evidence="2" key="2">
    <citation type="journal article" date="2023" name="Science">
        <title>Genomic signatures of disease resistance in endangered staghorn corals.</title>
        <authorList>
            <person name="Vollmer S.V."/>
            <person name="Selwyn J.D."/>
            <person name="Despard B.A."/>
            <person name="Roesel C.L."/>
        </authorList>
    </citation>
    <scope>NUCLEOTIDE SEQUENCE</scope>
    <source>
        <strain evidence="2">K2</strain>
    </source>
</reference>
<keyword evidence="3" id="KW-1185">Reference proteome</keyword>
<evidence type="ECO:0000313" key="3">
    <source>
        <dbReference type="Proteomes" id="UP001249851"/>
    </source>
</evidence>
<protein>
    <recommendedName>
        <fullName evidence="1">Integrase catalytic domain-containing protein</fullName>
    </recommendedName>
</protein>
<evidence type="ECO:0000259" key="1">
    <source>
        <dbReference type="PROSITE" id="PS50994"/>
    </source>
</evidence>
<gene>
    <name evidence="2" type="ORF">P5673_022525</name>
</gene>
<dbReference type="InterPro" id="IPR036397">
    <property type="entry name" value="RNaseH_sf"/>
</dbReference>
<proteinExistence type="predicted"/>
<dbReference type="GO" id="GO:0003676">
    <property type="term" value="F:nucleic acid binding"/>
    <property type="evidence" value="ECO:0007669"/>
    <property type="project" value="InterPro"/>
</dbReference>
<dbReference type="PANTHER" id="PTHR37984">
    <property type="entry name" value="PROTEIN CBG26694"/>
    <property type="match status" value="1"/>
</dbReference>
<comment type="caution">
    <text evidence="2">The sequence shown here is derived from an EMBL/GenBank/DDBJ whole genome shotgun (WGS) entry which is preliminary data.</text>
</comment>
<reference evidence="2" key="1">
    <citation type="journal article" date="2023" name="G3 (Bethesda)">
        <title>Whole genome assembly and annotation of the endangered Caribbean coral Acropora cervicornis.</title>
        <authorList>
            <person name="Selwyn J.D."/>
            <person name="Vollmer S.V."/>
        </authorList>
    </citation>
    <scope>NUCLEOTIDE SEQUENCE</scope>
    <source>
        <strain evidence="2">K2</strain>
    </source>
</reference>
<dbReference type="Proteomes" id="UP001249851">
    <property type="component" value="Unassembled WGS sequence"/>
</dbReference>
<dbReference type="InterPro" id="IPR012337">
    <property type="entry name" value="RNaseH-like_sf"/>
</dbReference>
<organism evidence="2 3">
    <name type="scientific">Acropora cervicornis</name>
    <name type="common">Staghorn coral</name>
    <dbReference type="NCBI Taxonomy" id="6130"/>
    <lineage>
        <taxon>Eukaryota</taxon>
        <taxon>Metazoa</taxon>
        <taxon>Cnidaria</taxon>
        <taxon>Anthozoa</taxon>
        <taxon>Hexacorallia</taxon>
        <taxon>Scleractinia</taxon>
        <taxon>Astrocoeniina</taxon>
        <taxon>Acroporidae</taxon>
        <taxon>Acropora</taxon>
    </lineage>
</organism>
<dbReference type="InterPro" id="IPR001584">
    <property type="entry name" value="Integrase_cat-core"/>
</dbReference>
<dbReference type="EMBL" id="JARQWQ010000060">
    <property type="protein sequence ID" value="KAK2555871.1"/>
    <property type="molecule type" value="Genomic_DNA"/>
</dbReference>
<feature type="domain" description="Integrase catalytic" evidence="1">
    <location>
        <begin position="313"/>
        <end position="501"/>
    </location>
</feature>
<sequence length="704" mass="80790">MAEYSDSDCFGGKKNPEMLISQKQMHLFHASDTENIKNDQEQDYQTTMNILLQNPEELDLKHKPSAIRDDNMFTLDRQNVSTKSAKADDNGAYISKGKAKETYWYMQRKVLLLSPVMEIIPSHKPATITGNRKDPSLSHEVHKQLASGLSTDQVNNNLSKARAETVSETISGPKFVDNRMFAVKTEHSNVERKDTRSSETEQLISSLHTNPCCVIANYQVPPPEKFSFKPEDWTRWIRHFERFRKVTGLDKKSGENQVNTLVYLMVEEADDKMLIHVVKDLERPLLGREVAEKLKLVNRVDTVSSDDYKTKIASKHPQLFTGLSQMRETYTITLKEDAKQFAISVARKVALPLYQKTKDELDMMLEETYCSEGIWKLQPLQRLPKSSEVIRAPKSIFARHGIPEQVRYDNGSQYDSAEFSHFAKQWGFKQVTSSPRFPHESKLKQQSNFNLRHKATPLTPLEPGTEVHVKDPDRPGVVVKAAETPRSYEVKTPISTMRRNRYMLEDLHSFRVIGNSVLQVNFELVDNLWLTDTSFSNEALLNISSEHPQFPDFLVNLLYKNQNLGIKKVRTDLDKALFNGITEIFKDAEKLWCTHHMQERDLKKLKTLGCNQKTQSKIVADIYGCQSEVLLQHGLADADNEEDYDEKLESFKAVWDDLVPGFHAWFDKNRSKLFKDCLIVSARQALGIEGGFTTNGLELKQKRR</sequence>
<dbReference type="PANTHER" id="PTHR37984:SF5">
    <property type="entry name" value="PROTEIN NYNRIN-LIKE"/>
    <property type="match status" value="1"/>
</dbReference>
<dbReference type="InterPro" id="IPR050951">
    <property type="entry name" value="Retrovirus_Pol_polyprotein"/>
</dbReference>
<evidence type="ECO:0000313" key="2">
    <source>
        <dbReference type="EMBL" id="KAK2555871.1"/>
    </source>
</evidence>
<dbReference type="AlphaFoldDB" id="A0AAD9UZR0"/>
<dbReference type="Gene3D" id="3.30.420.10">
    <property type="entry name" value="Ribonuclease H-like superfamily/Ribonuclease H"/>
    <property type="match status" value="1"/>
</dbReference>
<dbReference type="GO" id="GO:0015074">
    <property type="term" value="P:DNA integration"/>
    <property type="evidence" value="ECO:0007669"/>
    <property type="project" value="InterPro"/>
</dbReference>
<accession>A0AAD9UZR0</accession>